<accession>A0A3P6AQ58</accession>
<dbReference type="PANTHER" id="PTHR34112:SF17">
    <property type="match status" value="1"/>
</dbReference>
<feature type="region of interest" description="Disordered" evidence="1">
    <location>
        <begin position="1"/>
        <end position="45"/>
    </location>
</feature>
<evidence type="ECO:0000313" key="2">
    <source>
        <dbReference type="EMBL" id="VDC91179.1"/>
    </source>
</evidence>
<protein>
    <submittedName>
        <fullName evidence="2">Uncharacterized protein</fullName>
    </submittedName>
</protein>
<reference evidence="2" key="1">
    <citation type="submission" date="2018-11" db="EMBL/GenBank/DDBJ databases">
        <authorList>
            <consortium name="Genoscope - CEA"/>
            <person name="William W."/>
        </authorList>
    </citation>
    <scope>NUCLEOTIDE SEQUENCE</scope>
</reference>
<feature type="compositionally biased region" description="Polar residues" evidence="1">
    <location>
        <begin position="85"/>
        <end position="95"/>
    </location>
</feature>
<feature type="region of interest" description="Disordered" evidence="1">
    <location>
        <begin position="66"/>
        <end position="95"/>
    </location>
</feature>
<evidence type="ECO:0000256" key="1">
    <source>
        <dbReference type="SAM" id="MobiDB-lite"/>
    </source>
</evidence>
<organism evidence="2">
    <name type="scientific">Brassica oleracea</name>
    <name type="common">Wild cabbage</name>
    <dbReference type="NCBI Taxonomy" id="3712"/>
    <lineage>
        <taxon>Eukaryota</taxon>
        <taxon>Viridiplantae</taxon>
        <taxon>Streptophyta</taxon>
        <taxon>Embryophyta</taxon>
        <taxon>Tracheophyta</taxon>
        <taxon>Spermatophyta</taxon>
        <taxon>Magnoliopsida</taxon>
        <taxon>eudicotyledons</taxon>
        <taxon>Gunneridae</taxon>
        <taxon>Pentapetalae</taxon>
        <taxon>rosids</taxon>
        <taxon>malvids</taxon>
        <taxon>Brassicales</taxon>
        <taxon>Brassicaceae</taxon>
        <taxon>Brassiceae</taxon>
        <taxon>Brassica</taxon>
    </lineage>
</organism>
<proteinExistence type="predicted"/>
<gene>
    <name evidence="2" type="ORF">BOLC3T15710H</name>
</gene>
<dbReference type="EMBL" id="LR031872">
    <property type="protein sequence ID" value="VDC91179.1"/>
    <property type="molecule type" value="Genomic_DNA"/>
</dbReference>
<dbReference type="PANTHER" id="PTHR34112">
    <property type="entry name" value="C-JUN-AMINO-TERMINAL KINASE-INTERACTING PROTEIN"/>
    <property type="match status" value="1"/>
</dbReference>
<name>A0A3P6AQ58_BRAOL</name>
<dbReference type="AlphaFoldDB" id="A0A3P6AQ58"/>
<sequence>MEKREPSLVPEWLRSSGNGSGVGNKSHIQSSSARSGDPDAVKISSSDLSLAVQSLSVGDSGITAGEGWASAPAEIPNDIKKSGSDSDITSNTLTGQTRNMAEALLQPPRTGAFPQGYSMIKRLEDQALKLIPVVPSAPKGSKYPQAFLDAARQYSF</sequence>